<accession>A0A2S7ILL7</accession>
<dbReference type="EMBL" id="PTRA01000001">
    <property type="protein sequence ID" value="PQA58612.1"/>
    <property type="molecule type" value="Genomic_DNA"/>
</dbReference>
<evidence type="ECO:0008006" key="3">
    <source>
        <dbReference type="Google" id="ProtNLM"/>
    </source>
</evidence>
<gene>
    <name evidence="1" type="ORF">C5O19_02800</name>
</gene>
<protein>
    <recommendedName>
        <fullName evidence="3">Transporter</fullName>
    </recommendedName>
</protein>
<sequence length="509" mass="55598">MQALGGNHSAIGADVSNISGNPAGLGFYTRSELSISPMFSTSKNASQYINNTQNASANQLAIGNLGVVFSSKNRNPVRSGGWQGGSFGISYSRQNIFKNTVRFGDRNEFSSMSDFFAEYANQEATGSQQGVVVGDFKNDLYNNGTVFDFPTSMYYYGLVIDPQPGSQIGYPYSGIEAGKTANQNFVSTSTGYTSGWNFAYGANYMNKLYVGVGFSLARMNYTNTKTMNEDFDNAGGVSGFSYTNDLSTNGRGFNLSGGLIYRPNDLLRIGVSVTSPTWFNITESAGQSLQTRLARPFELSQGTFPEYSSDLPDVLRRNGYGINTSSGVNYITGVPDLSVLPFESSYRLRTPTKLTGGVGLFFGKNGFISADAEYVNYTGMKLSSDDQNASQDLRDGYANSLIRSTYRNVVNLKVGGEYRIDKVSLRAGVSYYQDPYKQIAQFNSLDRSRYIFSAGVGYKTDRFYIDAAVTHGQQTTAYSPYILANTNDYASAKIKNQTTNAILTLGTYF</sequence>
<reference evidence="2" key="1">
    <citation type="submission" date="2018-02" db="EMBL/GenBank/DDBJ databases">
        <title>Genome sequencing of Solimonas sp. HR-BB.</title>
        <authorList>
            <person name="Lee Y."/>
            <person name="Jeon C.O."/>
        </authorList>
    </citation>
    <scope>NUCLEOTIDE SEQUENCE [LARGE SCALE GENOMIC DNA]</scope>
    <source>
        <strain evidence="2">HR-U</strain>
    </source>
</reference>
<keyword evidence="2" id="KW-1185">Reference proteome</keyword>
<evidence type="ECO:0000313" key="1">
    <source>
        <dbReference type="EMBL" id="PQA58612.1"/>
    </source>
</evidence>
<evidence type="ECO:0000313" key="2">
    <source>
        <dbReference type="Proteomes" id="UP000239590"/>
    </source>
</evidence>
<comment type="caution">
    <text evidence="1">The sequence shown here is derived from an EMBL/GenBank/DDBJ whole genome shotgun (WGS) entry which is preliminary data.</text>
</comment>
<dbReference type="Gene3D" id="2.40.160.60">
    <property type="entry name" value="Outer membrane protein transport protein (OMPP1/FadL/TodX)"/>
    <property type="match status" value="1"/>
</dbReference>
<name>A0A2S7ILL7_9BACT</name>
<dbReference type="AlphaFoldDB" id="A0A2S7ILL7"/>
<dbReference type="SUPFAM" id="SSF56935">
    <property type="entry name" value="Porins"/>
    <property type="match status" value="1"/>
</dbReference>
<dbReference type="Proteomes" id="UP000239590">
    <property type="component" value="Unassembled WGS sequence"/>
</dbReference>
<proteinExistence type="predicted"/>
<organism evidence="1 2">
    <name type="scientific">Siphonobacter curvatus</name>
    <dbReference type="NCBI Taxonomy" id="2094562"/>
    <lineage>
        <taxon>Bacteria</taxon>
        <taxon>Pseudomonadati</taxon>
        <taxon>Bacteroidota</taxon>
        <taxon>Cytophagia</taxon>
        <taxon>Cytophagales</taxon>
        <taxon>Cytophagaceae</taxon>
        <taxon>Siphonobacter</taxon>
    </lineage>
</organism>